<accession>A0ABS2L9D8</accession>
<proteinExistence type="predicted"/>
<dbReference type="PANTHER" id="PTHR16128:SF5">
    <property type="entry name" value="FAD_NAD(P)-BINDING OXIDOREDUCTASE FAMILY PROTEIN"/>
    <property type="match status" value="1"/>
</dbReference>
<comment type="caution">
    <text evidence="2">The sequence shown here is derived from an EMBL/GenBank/DDBJ whole genome shotgun (WGS) entry which is preliminary data.</text>
</comment>
<dbReference type="Proteomes" id="UP000776164">
    <property type="component" value="Unassembled WGS sequence"/>
</dbReference>
<dbReference type="InterPro" id="IPR002937">
    <property type="entry name" value="Amino_oxidase"/>
</dbReference>
<dbReference type="Pfam" id="PF13450">
    <property type="entry name" value="NAD_binding_8"/>
    <property type="match status" value="1"/>
</dbReference>
<gene>
    <name evidence="2" type="ORF">JOE66_003318</name>
</gene>
<evidence type="ECO:0000259" key="1">
    <source>
        <dbReference type="Pfam" id="PF01593"/>
    </source>
</evidence>
<evidence type="ECO:0000313" key="2">
    <source>
        <dbReference type="EMBL" id="MBM7473684.1"/>
    </source>
</evidence>
<evidence type="ECO:0000313" key="3">
    <source>
        <dbReference type="Proteomes" id="UP000776164"/>
    </source>
</evidence>
<protein>
    <submittedName>
        <fullName evidence="2">NAD/FAD-dependent oxidoreductase</fullName>
    </submittedName>
</protein>
<dbReference type="Pfam" id="PF01593">
    <property type="entry name" value="Amino_oxidase"/>
    <property type="match status" value="1"/>
</dbReference>
<feature type="domain" description="Amine oxidase" evidence="1">
    <location>
        <begin position="106"/>
        <end position="283"/>
    </location>
</feature>
<organism evidence="2 3">
    <name type="scientific">Subtercola frigoramans</name>
    <dbReference type="NCBI Taxonomy" id="120298"/>
    <lineage>
        <taxon>Bacteria</taxon>
        <taxon>Bacillati</taxon>
        <taxon>Actinomycetota</taxon>
        <taxon>Actinomycetes</taxon>
        <taxon>Micrococcales</taxon>
        <taxon>Microbacteriaceae</taxon>
        <taxon>Subtercola</taxon>
    </lineage>
</organism>
<sequence>MTSPSPSPSVLVVGSGIAGLACARVLHDSGVAVRVVDRGRVVGGRLATKRVDDRPVDIGARYFTVPDSSLPGEYGFAAVVEDWVARGLARPWTSTFDVVAPDGSRERKEGPMRFAAPAGTRSLAVDLADRLRADGVTLELEHEVSGVSDQGEVSGIRYDAVVLAMPDPQARRLVAPGSSVALALQGPEEWLPTLAVVATWPERLWPAELHGAFVNGSATLAFVADDGDRRGDGAAVLVAHTTPECARQYLEEPSAAIAPVVEALGAFLGTAERPSQASVHRWSFALPATQHDSNHLLRGAIGVCGDAWGERSAVSTAWSSGASLGGAIAATLV</sequence>
<dbReference type="RefSeq" id="WP_205111324.1">
    <property type="nucleotide sequence ID" value="NZ_BAAAHT010000001.1"/>
</dbReference>
<name>A0ABS2L9D8_9MICO</name>
<dbReference type="Gene3D" id="3.50.50.60">
    <property type="entry name" value="FAD/NAD(P)-binding domain"/>
    <property type="match status" value="1"/>
</dbReference>
<keyword evidence="3" id="KW-1185">Reference proteome</keyword>
<dbReference type="Gene3D" id="3.90.660.10">
    <property type="match status" value="1"/>
</dbReference>
<dbReference type="EMBL" id="JAFBBU010000001">
    <property type="protein sequence ID" value="MBM7473684.1"/>
    <property type="molecule type" value="Genomic_DNA"/>
</dbReference>
<reference evidence="2 3" key="1">
    <citation type="submission" date="2021-01" db="EMBL/GenBank/DDBJ databases">
        <title>Sequencing the genomes of 1000 actinobacteria strains.</title>
        <authorList>
            <person name="Klenk H.-P."/>
        </authorList>
    </citation>
    <scope>NUCLEOTIDE SEQUENCE [LARGE SCALE GENOMIC DNA]</scope>
    <source>
        <strain evidence="2 3">DSM 13057</strain>
    </source>
</reference>
<dbReference type="PANTHER" id="PTHR16128">
    <property type="entry name" value="FAD/NAD(P)-BINDING OXIDOREDUCTASE FAMILY PROTEIN"/>
    <property type="match status" value="1"/>
</dbReference>
<dbReference type="SUPFAM" id="SSF51905">
    <property type="entry name" value="FAD/NAD(P)-binding domain"/>
    <property type="match status" value="1"/>
</dbReference>
<dbReference type="InterPro" id="IPR036188">
    <property type="entry name" value="FAD/NAD-bd_sf"/>
</dbReference>